<dbReference type="EMBL" id="CP028473">
    <property type="protein sequence ID" value="AVW90071.1"/>
    <property type="molecule type" value="Genomic_DNA"/>
</dbReference>
<evidence type="ECO:0000313" key="1">
    <source>
        <dbReference type="EMBL" id="AVW90071.1"/>
    </source>
</evidence>
<dbReference type="Proteomes" id="UP000182284">
    <property type="component" value="Unassembled WGS sequence"/>
</dbReference>
<reference evidence="2 3" key="1">
    <citation type="submission" date="2016-10" db="EMBL/GenBank/DDBJ databases">
        <authorList>
            <person name="de Groot N.N."/>
        </authorList>
    </citation>
    <scope>NUCLEOTIDE SEQUENCE [LARGE SCALE GENOMIC DNA]</scope>
    <source>
        <strain evidence="2 3">DSM 27375</strain>
    </source>
</reference>
<dbReference type="InterPro" id="IPR011042">
    <property type="entry name" value="6-blade_b-propeller_TolB-like"/>
</dbReference>
<dbReference type="PANTHER" id="PTHR10426">
    <property type="entry name" value="STRICTOSIDINE SYNTHASE-RELATED"/>
    <property type="match status" value="1"/>
</dbReference>
<evidence type="ECO:0000313" key="2">
    <source>
        <dbReference type="EMBL" id="SDG30979.1"/>
    </source>
</evidence>
<dbReference type="AlphaFoldDB" id="A0A1G7T8P8"/>
<geneLocation type="plasmid" evidence="1">
    <name>pCBLh4b</name>
</geneLocation>
<dbReference type="EMBL" id="FNBL01000016">
    <property type="protein sequence ID" value="SDG30979.1"/>
    <property type="molecule type" value="Genomic_DNA"/>
</dbReference>
<gene>
    <name evidence="1" type="ORF">DA792_02475</name>
    <name evidence="2" type="ORF">SAMN04488117_11652</name>
</gene>
<evidence type="ECO:0000313" key="4">
    <source>
        <dbReference type="Proteomes" id="UP000241447"/>
    </source>
</evidence>
<sequence>MSNIFSRTLDRFRGSGSAATTLPPMDGALRPNTRIDEAEALASLEAPDNILSTPDGILLSSRERLLRLTPEGGTDVIWSASSDITCLASDDSGALAVGLDEGRVLIRGGRHDGWEGTQLNGMPIVAPSAAVFTDPDTLLLCLASQDNRMGDWKLDLMTKRASGSVWKLDLAAGAATCLCRDLAFPYGIVAAEENSVIVSESWRHQVLRIGADGRTKVMLAELPGYPGRLVRDAEGEGLWLTLFAPRTQLIEFVLREDEYRQRMIATIEPEYWIAPSLHAPTSYLEPLQGGSLKQLGELKPWAPSRSLGIVLRLDPAGHAKESLHSRANGVRHGVTSCLPSRDGLLMTSKGGDVVVRAKL</sequence>
<geneLocation type="plasmid" evidence="4">
    <name>pcblh4b</name>
</geneLocation>
<protein>
    <submittedName>
        <fullName evidence="2">Strictosidine synthase</fullName>
    </submittedName>
</protein>
<dbReference type="GO" id="GO:0016787">
    <property type="term" value="F:hydrolase activity"/>
    <property type="evidence" value="ECO:0007669"/>
    <property type="project" value="TreeGrafter"/>
</dbReference>
<dbReference type="SUPFAM" id="SSF63829">
    <property type="entry name" value="Calcium-dependent phosphotriesterase"/>
    <property type="match status" value="1"/>
</dbReference>
<reference evidence="1 4" key="2">
    <citation type="submission" date="2018-03" db="EMBL/GenBank/DDBJ databases">
        <title>The Complete Genome of Celeribacter baekdonensis strain LH4, a Thiosulfate-Oxidizing Alphaproteobacterium Isolated from Gulf of Mexico Continental Slope Sediments.</title>
        <authorList>
            <person name="Flood B.E."/>
            <person name="Bailey J.V."/>
            <person name="Leprich D."/>
        </authorList>
    </citation>
    <scope>NUCLEOTIDE SEQUENCE [LARGE SCALE GENOMIC DNA]</scope>
    <source>
        <strain evidence="1 4">LH4</strain>
        <plasmid evidence="1">pCBLh4b</plasmid>
        <plasmid evidence="4">Plasmid pcblh4b</plasmid>
    </source>
</reference>
<organism evidence="2 3">
    <name type="scientific">Celeribacter baekdonensis</name>
    <dbReference type="NCBI Taxonomy" id="875171"/>
    <lineage>
        <taxon>Bacteria</taxon>
        <taxon>Pseudomonadati</taxon>
        <taxon>Pseudomonadota</taxon>
        <taxon>Alphaproteobacteria</taxon>
        <taxon>Rhodobacterales</taxon>
        <taxon>Roseobacteraceae</taxon>
        <taxon>Celeribacter</taxon>
    </lineage>
</organism>
<dbReference type="OrthoDB" id="8872498at2"/>
<dbReference type="RefSeq" id="WP_074646890.1">
    <property type="nucleotide sequence ID" value="NZ_CP028473.1"/>
</dbReference>
<dbReference type="Proteomes" id="UP000241447">
    <property type="component" value="Plasmid pCBLh4b"/>
</dbReference>
<proteinExistence type="predicted"/>
<keyword evidence="1" id="KW-0614">Plasmid</keyword>
<dbReference type="KEGG" id="cbak:DA792_02475"/>
<name>A0A1G7T8P8_9RHOB</name>
<evidence type="ECO:0000313" key="3">
    <source>
        <dbReference type="Proteomes" id="UP000182284"/>
    </source>
</evidence>
<dbReference type="Gene3D" id="2.120.10.30">
    <property type="entry name" value="TolB, C-terminal domain"/>
    <property type="match status" value="1"/>
</dbReference>
<accession>A0A1G7T8P8</accession>
<dbReference type="PANTHER" id="PTHR10426:SF88">
    <property type="entry name" value="ADIPOCYTE PLASMA MEMBRANE-ASSOCIATED PROTEIN HEMOMUCIN-RELATED"/>
    <property type="match status" value="1"/>
</dbReference>